<dbReference type="SUPFAM" id="SSF54427">
    <property type="entry name" value="NTF2-like"/>
    <property type="match status" value="1"/>
</dbReference>
<dbReference type="Gene3D" id="3.10.450.50">
    <property type="match status" value="1"/>
</dbReference>
<organism evidence="2 3">
    <name type="scientific">Amycolatopsis cihanbeyliensis</name>
    <dbReference type="NCBI Taxonomy" id="1128664"/>
    <lineage>
        <taxon>Bacteria</taxon>
        <taxon>Bacillati</taxon>
        <taxon>Actinomycetota</taxon>
        <taxon>Actinomycetes</taxon>
        <taxon>Pseudonocardiales</taxon>
        <taxon>Pseudonocardiaceae</taxon>
        <taxon>Amycolatopsis</taxon>
    </lineage>
</organism>
<evidence type="ECO:0000313" key="3">
    <source>
        <dbReference type="Proteomes" id="UP000320876"/>
    </source>
</evidence>
<dbReference type="InterPro" id="IPR032710">
    <property type="entry name" value="NTF2-like_dom_sf"/>
</dbReference>
<dbReference type="Pfam" id="PF12680">
    <property type="entry name" value="SnoaL_2"/>
    <property type="match status" value="1"/>
</dbReference>
<feature type="domain" description="SnoaL-like" evidence="1">
    <location>
        <begin position="27"/>
        <end position="121"/>
    </location>
</feature>
<reference evidence="2 3" key="1">
    <citation type="submission" date="2019-06" db="EMBL/GenBank/DDBJ databases">
        <title>Sequencing the genomes of 1000 actinobacteria strains.</title>
        <authorList>
            <person name="Klenk H.-P."/>
        </authorList>
    </citation>
    <scope>NUCLEOTIDE SEQUENCE [LARGE SCALE GENOMIC DNA]</scope>
    <source>
        <strain evidence="2 3">DSM 45679</strain>
    </source>
</reference>
<gene>
    <name evidence="2" type="ORF">FB471_2406</name>
</gene>
<dbReference type="Proteomes" id="UP000320876">
    <property type="component" value="Unassembled WGS sequence"/>
</dbReference>
<dbReference type="EMBL" id="VFML01000001">
    <property type="protein sequence ID" value="TQJ02670.1"/>
    <property type="molecule type" value="Genomic_DNA"/>
</dbReference>
<accession>A0A542DHY6</accession>
<protein>
    <submittedName>
        <fullName evidence="2">Ketosteroid isomerase-like protein</fullName>
    </submittedName>
</protein>
<keyword evidence="3" id="KW-1185">Reference proteome</keyword>
<evidence type="ECO:0000313" key="2">
    <source>
        <dbReference type="EMBL" id="TQJ02670.1"/>
    </source>
</evidence>
<dbReference type="InterPro" id="IPR037401">
    <property type="entry name" value="SnoaL-like"/>
</dbReference>
<comment type="caution">
    <text evidence="2">The sequence shown here is derived from an EMBL/GenBank/DDBJ whole genome shotgun (WGS) entry which is preliminary data.</text>
</comment>
<dbReference type="AlphaFoldDB" id="A0A542DHY6"/>
<name>A0A542DHY6_AMYCI</name>
<evidence type="ECO:0000259" key="1">
    <source>
        <dbReference type="Pfam" id="PF12680"/>
    </source>
</evidence>
<dbReference type="GO" id="GO:0016853">
    <property type="term" value="F:isomerase activity"/>
    <property type="evidence" value="ECO:0007669"/>
    <property type="project" value="UniProtKB-KW"/>
</dbReference>
<keyword evidence="2" id="KW-0413">Isomerase</keyword>
<proteinExistence type="predicted"/>
<sequence>MERIGHVGLRTDIRDENTRPLSTFELVQSLLARLGAQDAEGLTRLFAPQVEWRATDPTSSRWRCGVRTRREIESFFLATFSALGLEGLTVRRLLVDGEDAVVLGTARWRTVATTAVHEADFVLSVSVHRGVVDEYWLMQETVDPPSGSEPVRMR</sequence>